<feature type="DNA-binding region" description="H-T-H motif" evidence="4">
    <location>
        <begin position="43"/>
        <end position="62"/>
    </location>
</feature>
<evidence type="ECO:0000313" key="8">
    <source>
        <dbReference type="Proteomes" id="UP000518206"/>
    </source>
</evidence>
<dbReference type="EMBL" id="JACHVX010000006">
    <property type="protein sequence ID" value="MBB2924794.1"/>
    <property type="molecule type" value="Genomic_DNA"/>
</dbReference>
<keyword evidence="2 4" id="KW-0238">DNA-binding</keyword>
<dbReference type="PANTHER" id="PTHR30055:SF234">
    <property type="entry name" value="HTH-TYPE TRANSCRIPTIONAL REGULATOR BETI"/>
    <property type="match status" value="1"/>
</dbReference>
<comment type="caution">
    <text evidence="7">The sequence shown here is derived from an EMBL/GenBank/DDBJ whole genome shotgun (WGS) entry which is preliminary data.</text>
</comment>
<keyword evidence="1" id="KW-0805">Transcription regulation</keyword>
<evidence type="ECO:0000259" key="6">
    <source>
        <dbReference type="PROSITE" id="PS50977"/>
    </source>
</evidence>
<dbReference type="SUPFAM" id="SSF46689">
    <property type="entry name" value="Homeodomain-like"/>
    <property type="match status" value="1"/>
</dbReference>
<dbReference type="GO" id="GO:0000976">
    <property type="term" value="F:transcription cis-regulatory region binding"/>
    <property type="evidence" value="ECO:0007669"/>
    <property type="project" value="TreeGrafter"/>
</dbReference>
<evidence type="ECO:0000256" key="4">
    <source>
        <dbReference type="PROSITE-ProRule" id="PRU00335"/>
    </source>
</evidence>
<evidence type="ECO:0000313" key="7">
    <source>
        <dbReference type="EMBL" id="MBB2924794.1"/>
    </source>
</evidence>
<dbReference type="Gene3D" id="1.10.357.10">
    <property type="entry name" value="Tetracycline Repressor, domain 2"/>
    <property type="match status" value="1"/>
</dbReference>
<dbReference type="Pfam" id="PF00440">
    <property type="entry name" value="TetR_N"/>
    <property type="match status" value="1"/>
</dbReference>
<evidence type="ECO:0000256" key="5">
    <source>
        <dbReference type="SAM" id="MobiDB-lite"/>
    </source>
</evidence>
<name>A0A7W4UIG8_9CELL</name>
<evidence type="ECO:0000256" key="2">
    <source>
        <dbReference type="ARBA" id="ARBA00023125"/>
    </source>
</evidence>
<keyword evidence="3" id="KW-0804">Transcription</keyword>
<dbReference type="AlphaFoldDB" id="A0A7W4UIG8"/>
<dbReference type="Proteomes" id="UP000518206">
    <property type="component" value="Unassembled WGS sequence"/>
</dbReference>
<evidence type="ECO:0000256" key="1">
    <source>
        <dbReference type="ARBA" id="ARBA00023015"/>
    </source>
</evidence>
<proteinExistence type="predicted"/>
<feature type="region of interest" description="Disordered" evidence="5">
    <location>
        <begin position="1"/>
        <end position="21"/>
    </location>
</feature>
<dbReference type="RefSeq" id="WP_183297569.1">
    <property type="nucleotide sequence ID" value="NZ_JACHVX010000006.1"/>
</dbReference>
<dbReference type="GO" id="GO:0003700">
    <property type="term" value="F:DNA-binding transcription factor activity"/>
    <property type="evidence" value="ECO:0007669"/>
    <property type="project" value="TreeGrafter"/>
</dbReference>
<organism evidence="7 8">
    <name type="scientific">Cellulomonas cellasea</name>
    <dbReference type="NCBI Taxonomy" id="43670"/>
    <lineage>
        <taxon>Bacteria</taxon>
        <taxon>Bacillati</taxon>
        <taxon>Actinomycetota</taxon>
        <taxon>Actinomycetes</taxon>
        <taxon>Micrococcales</taxon>
        <taxon>Cellulomonadaceae</taxon>
        <taxon>Cellulomonas</taxon>
    </lineage>
</organism>
<dbReference type="InterPro" id="IPR050109">
    <property type="entry name" value="HTH-type_TetR-like_transc_reg"/>
</dbReference>
<reference evidence="7 8" key="2">
    <citation type="submission" date="2020-08" db="EMBL/GenBank/DDBJ databases">
        <authorList>
            <person name="Partida-Martinez L."/>
            <person name="Huntemann M."/>
            <person name="Clum A."/>
            <person name="Wang J."/>
            <person name="Palaniappan K."/>
            <person name="Ritter S."/>
            <person name="Chen I.-M."/>
            <person name="Stamatis D."/>
            <person name="Reddy T."/>
            <person name="O'Malley R."/>
            <person name="Daum C."/>
            <person name="Shapiro N."/>
            <person name="Ivanova N."/>
            <person name="Kyrpides N."/>
            <person name="Woyke T."/>
        </authorList>
    </citation>
    <scope>NUCLEOTIDE SEQUENCE [LARGE SCALE GENOMIC DNA]</scope>
    <source>
        <strain evidence="7 8">RAS26</strain>
    </source>
</reference>
<evidence type="ECO:0000256" key="3">
    <source>
        <dbReference type="ARBA" id="ARBA00023163"/>
    </source>
</evidence>
<dbReference type="SUPFAM" id="SSF48498">
    <property type="entry name" value="Tetracyclin repressor-like, C-terminal domain"/>
    <property type="match status" value="1"/>
</dbReference>
<sequence length="215" mass="23730">MTVPDKTRAYRSPAREARRERTREAVLTAAERLFLARGYAGTTARAIADEAGVALDTVYAAVGTKPDVMLALLERAISGTTDAVPAAEREYVREIREAPGAEAKIRRYARALTELQPRLAPLVEVLRQAAVTDPACAAAWQRVSDRRADNMRLFVADLRATGELRPDLSDEDAADLVWSTNAPEYYGLLASRGWSAQRYGDLLADVWTRTLLTPR</sequence>
<dbReference type="InterPro" id="IPR036271">
    <property type="entry name" value="Tet_transcr_reg_TetR-rel_C_sf"/>
</dbReference>
<dbReference type="InterPro" id="IPR001647">
    <property type="entry name" value="HTH_TetR"/>
</dbReference>
<feature type="domain" description="HTH tetR-type" evidence="6">
    <location>
        <begin position="20"/>
        <end position="80"/>
    </location>
</feature>
<protein>
    <submittedName>
        <fullName evidence="7">AcrR family transcriptional regulator</fullName>
    </submittedName>
</protein>
<dbReference type="Gene3D" id="1.10.10.60">
    <property type="entry name" value="Homeodomain-like"/>
    <property type="match status" value="1"/>
</dbReference>
<gene>
    <name evidence="7" type="ORF">FHR80_003730</name>
</gene>
<dbReference type="PROSITE" id="PS50977">
    <property type="entry name" value="HTH_TETR_2"/>
    <property type="match status" value="1"/>
</dbReference>
<reference evidence="7 8" key="1">
    <citation type="submission" date="2020-08" db="EMBL/GenBank/DDBJ databases">
        <title>The Agave Microbiome: Exploring the role of microbial communities in plant adaptations to desert environments.</title>
        <authorList>
            <person name="Partida-Martinez L.P."/>
        </authorList>
    </citation>
    <scope>NUCLEOTIDE SEQUENCE [LARGE SCALE GENOMIC DNA]</scope>
    <source>
        <strain evidence="7 8">RAS26</strain>
    </source>
</reference>
<accession>A0A7W4UIG8</accession>
<dbReference type="PANTHER" id="PTHR30055">
    <property type="entry name" value="HTH-TYPE TRANSCRIPTIONAL REGULATOR RUTR"/>
    <property type="match status" value="1"/>
</dbReference>
<dbReference type="PRINTS" id="PR00455">
    <property type="entry name" value="HTHTETR"/>
</dbReference>
<dbReference type="InterPro" id="IPR009057">
    <property type="entry name" value="Homeodomain-like_sf"/>
</dbReference>